<reference evidence="2" key="1">
    <citation type="journal article" date="2021" name="Nat. Commun.">
        <title>Genetic determinants of endophytism in the Arabidopsis root mycobiome.</title>
        <authorList>
            <person name="Mesny F."/>
            <person name="Miyauchi S."/>
            <person name="Thiergart T."/>
            <person name="Pickel B."/>
            <person name="Atanasova L."/>
            <person name="Karlsson M."/>
            <person name="Huettel B."/>
            <person name="Barry K.W."/>
            <person name="Haridas S."/>
            <person name="Chen C."/>
            <person name="Bauer D."/>
            <person name="Andreopoulos W."/>
            <person name="Pangilinan J."/>
            <person name="LaButti K."/>
            <person name="Riley R."/>
            <person name="Lipzen A."/>
            <person name="Clum A."/>
            <person name="Drula E."/>
            <person name="Henrissat B."/>
            <person name="Kohler A."/>
            <person name="Grigoriev I.V."/>
            <person name="Martin F.M."/>
            <person name="Hacquard S."/>
        </authorList>
    </citation>
    <scope>NUCLEOTIDE SEQUENCE</scope>
    <source>
        <strain evidence="2">MPI-CAGE-CH-0235</strain>
    </source>
</reference>
<keyword evidence="3" id="KW-1185">Reference proteome</keyword>
<accession>A0A8K0WWY0</accession>
<organism evidence="2 3">
    <name type="scientific">Stachybotrys elegans</name>
    <dbReference type="NCBI Taxonomy" id="80388"/>
    <lineage>
        <taxon>Eukaryota</taxon>
        <taxon>Fungi</taxon>
        <taxon>Dikarya</taxon>
        <taxon>Ascomycota</taxon>
        <taxon>Pezizomycotina</taxon>
        <taxon>Sordariomycetes</taxon>
        <taxon>Hypocreomycetidae</taxon>
        <taxon>Hypocreales</taxon>
        <taxon>Stachybotryaceae</taxon>
        <taxon>Stachybotrys</taxon>
    </lineage>
</organism>
<keyword evidence="1" id="KW-1133">Transmembrane helix</keyword>
<proteinExistence type="predicted"/>
<feature type="transmembrane region" description="Helical" evidence="1">
    <location>
        <begin position="30"/>
        <end position="49"/>
    </location>
</feature>
<dbReference type="EMBL" id="JAGPNK010000002">
    <property type="protein sequence ID" value="KAH7326344.1"/>
    <property type="molecule type" value="Genomic_DNA"/>
</dbReference>
<evidence type="ECO:0000313" key="3">
    <source>
        <dbReference type="Proteomes" id="UP000813444"/>
    </source>
</evidence>
<protein>
    <submittedName>
        <fullName evidence="2">Uncharacterized protein</fullName>
    </submittedName>
</protein>
<dbReference type="AlphaFoldDB" id="A0A8K0WWY0"/>
<name>A0A8K0WWY0_9HYPO</name>
<dbReference type="Proteomes" id="UP000813444">
    <property type="component" value="Unassembled WGS sequence"/>
</dbReference>
<comment type="caution">
    <text evidence="2">The sequence shown here is derived from an EMBL/GenBank/DDBJ whole genome shotgun (WGS) entry which is preliminary data.</text>
</comment>
<dbReference type="OrthoDB" id="5402816at2759"/>
<gene>
    <name evidence="2" type="ORF">B0I35DRAFT_475000</name>
</gene>
<sequence>MAAIDTLAVRDAVLHQLARRNWASENPGPMVVFCIVGVVGIFLIGLYFYRLNLARQARKPAF</sequence>
<keyword evidence="1" id="KW-0812">Transmembrane</keyword>
<evidence type="ECO:0000313" key="2">
    <source>
        <dbReference type="EMBL" id="KAH7326344.1"/>
    </source>
</evidence>
<evidence type="ECO:0000256" key="1">
    <source>
        <dbReference type="SAM" id="Phobius"/>
    </source>
</evidence>
<keyword evidence="1" id="KW-0472">Membrane</keyword>